<feature type="region of interest" description="Disordered" evidence="1">
    <location>
        <begin position="124"/>
        <end position="192"/>
    </location>
</feature>
<proteinExistence type="predicted"/>
<dbReference type="Proteomes" id="UP000030641">
    <property type="component" value="Unassembled WGS sequence"/>
</dbReference>
<sequence length="192" mass="21946">MNRFEKGRKVTSSQFNTCFNIHGESNDMLPKNCPNCLGFLEDQERWYLEACFEIRAVMKELEQHVRDYVTKPELIQEHASDGTRHFNPDGIAFCELNIQRLDIAQGMLQTLYVDAELGEGWPRTGKSGDISHDFSQVKKTEPDEVKNKAPGDPKTSKDGQDNEADETTSHRAQGKTKKSKTKKTRKSKKPKR</sequence>
<dbReference type="HOGENOM" id="CLU_1414912_0_0_1"/>
<evidence type="ECO:0000313" key="2">
    <source>
        <dbReference type="EMBL" id="KEQ92213.1"/>
    </source>
</evidence>
<evidence type="ECO:0000313" key="3">
    <source>
        <dbReference type="Proteomes" id="UP000030641"/>
    </source>
</evidence>
<feature type="compositionally biased region" description="Basic and acidic residues" evidence="1">
    <location>
        <begin position="129"/>
        <end position="160"/>
    </location>
</feature>
<keyword evidence="3" id="KW-1185">Reference proteome</keyword>
<evidence type="ECO:0000256" key="1">
    <source>
        <dbReference type="SAM" id="MobiDB-lite"/>
    </source>
</evidence>
<reference evidence="2 3" key="1">
    <citation type="journal article" date="2014" name="BMC Genomics">
        <title>Genome sequencing of four Aureobasidium pullulans varieties: biotechnological potential, stress tolerance, and description of new species.</title>
        <authorList>
            <person name="Gostin Ar C."/>
            <person name="Ohm R.A."/>
            <person name="Kogej T."/>
            <person name="Sonjak S."/>
            <person name="Turk M."/>
            <person name="Zajc J."/>
            <person name="Zalar P."/>
            <person name="Grube M."/>
            <person name="Sun H."/>
            <person name="Han J."/>
            <person name="Sharma A."/>
            <person name="Chiniquy J."/>
            <person name="Ngan C.Y."/>
            <person name="Lipzen A."/>
            <person name="Barry K."/>
            <person name="Grigoriev I.V."/>
            <person name="Gunde-Cimerman N."/>
        </authorList>
    </citation>
    <scope>NUCLEOTIDE SEQUENCE [LARGE SCALE GENOMIC DNA]</scope>
    <source>
        <strain evidence="2 3">EXF-2481</strain>
    </source>
</reference>
<dbReference type="EMBL" id="KL584772">
    <property type="protein sequence ID" value="KEQ92213.1"/>
    <property type="molecule type" value="Genomic_DNA"/>
</dbReference>
<feature type="compositionally biased region" description="Basic residues" evidence="1">
    <location>
        <begin position="172"/>
        <end position="192"/>
    </location>
</feature>
<dbReference type="GeneID" id="25367375"/>
<dbReference type="InParanoid" id="A0A074Y345"/>
<organism evidence="2 3">
    <name type="scientific">Aureobasidium subglaciale (strain EXF-2481)</name>
    <name type="common">Aureobasidium pullulans var. subglaciale</name>
    <dbReference type="NCBI Taxonomy" id="1043005"/>
    <lineage>
        <taxon>Eukaryota</taxon>
        <taxon>Fungi</taxon>
        <taxon>Dikarya</taxon>
        <taxon>Ascomycota</taxon>
        <taxon>Pezizomycotina</taxon>
        <taxon>Dothideomycetes</taxon>
        <taxon>Dothideomycetidae</taxon>
        <taxon>Dothideales</taxon>
        <taxon>Saccotheciaceae</taxon>
        <taxon>Aureobasidium</taxon>
    </lineage>
</organism>
<accession>A0A074Y345</accession>
<protein>
    <submittedName>
        <fullName evidence="2">Uncharacterized protein</fullName>
    </submittedName>
</protein>
<name>A0A074Y345_AURSE</name>
<gene>
    <name evidence="2" type="ORF">AUEXF2481DRAFT_43304</name>
</gene>
<dbReference type="OrthoDB" id="3923607at2759"/>
<dbReference type="RefSeq" id="XP_013340675.1">
    <property type="nucleotide sequence ID" value="XM_013485221.1"/>
</dbReference>
<dbReference type="AlphaFoldDB" id="A0A074Y345"/>